<feature type="transmembrane region" description="Helical" evidence="10">
    <location>
        <begin position="21"/>
        <end position="39"/>
    </location>
</feature>
<dbReference type="GO" id="GO:0016020">
    <property type="term" value="C:membrane"/>
    <property type="evidence" value="ECO:0007669"/>
    <property type="project" value="InterPro"/>
</dbReference>
<evidence type="ECO:0000313" key="11">
    <source>
        <dbReference type="EMBL" id="KAI5412617.1"/>
    </source>
</evidence>
<keyword evidence="6 10" id="KW-0472">Membrane</keyword>
<feature type="binding site" evidence="8">
    <location>
        <position position="107"/>
    </location>
    <ligand>
        <name>UDP-alpha-D-glucose</name>
        <dbReference type="ChEBI" id="CHEBI:58885"/>
    </ligand>
</feature>
<dbReference type="Pfam" id="PF03552">
    <property type="entry name" value="Cellulose_synt"/>
    <property type="match status" value="1"/>
</dbReference>
<comment type="subcellular location">
    <subcellularLocation>
        <location evidence="1">Endomembrane system</location>
        <topology evidence="1">Multi-pass membrane protein</topology>
    </subcellularLocation>
</comment>
<dbReference type="InterPro" id="IPR005150">
    <property type="entry name" value="Cellulose_synth"/>
</dbReference>
<dbReference type="Gramene" id="Psat05G0732000-T3">
    <property type="protein sequence ID" value="KAI5412616.1"/>
    <property type="gene ID" value="KIW84_057320"/>
</dbReference>
<evidence type="ECO:0000313" key="12">
    <source>
        <dbReference type="Proteomes" id="UP001058974"/>
    </source>
</evidence>
<keyword evidence="3" id="KW-0808">Transferase</keyword>
<dbReference type="Gene3D" id="3.90.550.10">
    <property type="entry name" value="Spore Coat Polysaccharide Biosynthesis Protein SpsA, Chain A"/>
    <property type="match status" value="1"/>
</dbReference>
<gene>
    <name evidence="11" type="ORF">KIW84_057320</name>
</gene>
<evidence type="ECO:0000256" key="6">
    <source>
        <dbReference type="ARBA" id="ARBA00023136"/>
    </source>
</evidence>
<sequence length="397" mass="45597">MANENTLPLYDKIWLKYTFSRVMDSFTLFFLLLLLGYRIFYDRNYSIPCVLAMLCESWFTFTWILTMNTKWSPVRTITHLDRLMLRVSESELPALDLFVTTADPVLEPPIITVNTVLSLLALDYPANKLACYVSDDACSVLTFYALVEATKFAKLWVPFCKKYNVQIRAPFRYFLDEDDDSNRKEFPEFHQDWLRMKEEYCYLKGKIENAAQNSIPLVEEFAIFSNTDKKNHSAIIKVIWKNKENLEDGLPHLIYISREKMPQHPHQYKAGAMNVLTRVSGLMTNAPFILNLDCDMHVNNPKIALHAMCILLDSKGEKEVAFVQCPQQFYDGLKDDPFGNQLVTLFLYVGGGYGGLQGILYAGTNCFHRRKVIYGLSPDNDIQIGKKNGGVINGNSY</sequence>
<feature type="binding site" evidence="8">
    <location>
        <position position="136"/>
    </location>
    <ligand>
        <name>UDP-alpha-D-glucose</name>
        <dbReference type="ChEBI" id="CHEBI:58885"/>
    </ligand>
</feature>
<dbReference type="GO" id="GO:0030244">
    <property type="term" value="P:cellulose biosynthetic process"/>
    <property type="evidence" value="ECO:0007669"/>
    <property type="project" value="InterPro"/>
</dbReference>
<keyword evidence="2" id="KW-0328">Glycosyltransferase</keyword>
<evidence type="ECO:0000256" key="10">
    <source>
        <dbReference type="SAM" id="Phobius"/>
    </source>
</evidence>
<dbReference type="Proteomes" id="UP001058974">
    <property type="component" value="Chromosome 5"/>
</dbReference>
<evidence type="ECO:0000256" key="1">
    <source>
        <dbReference type="ARBA" id="ARBA00004127"/>
    </source>
</evidence>
<dbReference type="GO" id="GO:0071555">
    <property type="term" value="P:cell wall organization"/>
    <property type="evidence" value="ECO:0007669"/>
    <property type="project" value="UniProtKB-KW"/>
</dbReference>
<dbReference type="FunFam" id="3.90.550.10:FF:000145">
    <property type="entry name" value="Cellulose synthase-like protein H1"/>
    <property type="match status" value="1"/>
</dbReference>
<dbReference type="Gramene" id="Psat05G0732000-T4">
    <property type="protein sequence ID" value="KAI5412617.1"/>
    <property type="gene ID" value="KIW84_057320"/>
</dbReference>
<evidence type="ECO:0000256" key="8">
    <source>
        <dbReference type="PIRSR" id="PIRSR605150-2"/>
    </source>
</evidence>
<feature type="binding site" evidence="9">
    <location>
        <position position="293"/>
    </location>
    <ligand>
        <name>Mn(2+)</name>
        <dbReference type="ChEBI" id="CHEBI:29035"/>
    </ligand>
</feature>
<organism evidence="11 12">
    <name type="scientific">Pisum sativum</name>
    <name type="common">Garden pea</name>
    <name type="synonym">Lathyrus oleraceus</name>
    <dbReference type="NCBI Taxonomy" id="3888"/>
    <lineage>
        <taxon>Eukaryota</taxon>
        <taxon>Viridiplantae</taxon>
        <taxon>Streptophyta</taxon>
        <taxon>Embryophyta</taxon>
        <taxon>Tracheophyta</taxon>
        <taxon>Spermatophyta</taxon>
        <taxon>Magnoliopsida</taxon>
        <taxon>eudicotyledons</taxon>
        <taxon>Gunneridae</taxon>
        <taxon>Pentapetalae</taxon>
        <taxon>rosids</taxon>
        <taxon>fabids</taxon>
        <taxon>Fabales</taxon>
        <taxon>Fabaceae</taxon>
        <taxon>Papilionoideae</taxon>
        <taxon>50 kb inversion clade</taxon>
        <taxon>NPAAA clade</taxon>
        <taxon>Hologalegina</taxon>
        <taxon>IRL clade</taxon>
        <taxon>Fabeae</taxon>
        <taxon>Lathyrus</taxon>
    </lineage>
</organism>
<comment type="caution">
    <text evidence="11">The sequence shown here is derived from an EMBL/GenBank/DDBJ whole genome shotgun (WGS) entry which is preliminary data.</text>
</comment>
<evidence type="ECO:0000256" key="2">
    <source>
        <dbReference type="ARBA" id="ARBA00022676"/>
    </source>
</evidence>
<protein>
    <recommendedName>
        <fullName evidence="13">Cellulose synthase-like protein H1</fullName>
    </recommendedName>
</protein>
<dbReference type="EMBL" id="JAMSHJ010000005">
    <property type="protein sequence ID" value="KAI5412617.1"/>
    <property type="molecule type" value="Genomic_DNA"/>
</dbReference>
<evidence type="ECO:0000256" key="4">
    <source>
        <dbReference type="ARBA" id="ARBA00022692"/>
    </source>
</evidence>
<proteinExistence type="predicted"/>
<keyword evidence="7" id="KW-0961">Cell wall biogenesis/degradation</keyword>
<evidence type="ECO:0000256" key="3">
    <source>
        <dbReference type="ARBA" id="ARBA00022679"/>
    </source>
</evidence>
<keyword evidence="12" id="KW-1185">Reference proteome</keyword>
<evidence type="ECO:0008006" key="13">
    <source>
        <dbReference type="Google" id="ProtNLM"/>
    </source>
</evidence>
<keyword evidence="5 10" id="KW-1133">Transmembrane helix</keyword>
<dbReference type="EMBL" id="JAMSHJ010000005">
    <property type="protein sequence ID" value="KAI5412616.1"/>
    <property type="molecule type" value="Genomic_DNA"/>
</dbReference>
<feature type="transmembrane region" description="Helical" evidence="10">
    <location>
        <begin position="45"/>
        <end position="65"/>
    </location>
</feature>
<keyword evidence="4 10" id="KW-0812">Transmembrane</keyword>
<dbReference type="GO" id="GO:0016760">
    <property type="term" value="F:cellulose synthase (UDP-forming) activity"/>
    <property type="evidence" value="ECO:0007669"/>
    <property type="project" value="InterPro"/>
</dbReference>
<dbReference type="InterPro" id="IPR029044">
    <property type="entry name" value="Nucleotide-diphossugar_trans"/>
</dbReference>
<name>A0A9D4X2V4_PEA</name>
<evidence type="ECO:0000256" key="9">
    <source>
        <dbReference type="PIRSR" id="PIRSR605150-3"/>
    </source>
</evidence>
<evidence type="ECO:0000256" key="7">
    <source>
        <dbReference type="ARBA" id="ARBA00023316"/>
    </source>
</evidence>
<feature type="binding site" evidence="9">
    <location>
        <position position="269"/>
    </location>
    <ligand>
        <name>Mn(2+)</name>
        <dbReference type="ChEBI" id="CHEBI:29035"/>
    </ligand>
</feature>
<evidence type="ECO:0000256" key="5">
    <source>
        <dbReference type="ARBA" id="ARBA00022989"/>
    </source>
</evidence>
<reference evidence="11 12" key="1">
    <citation type="journal article" date="2022" name="Nat. Genet.">
        <title>Improved pea reference genome and pan-genome highlight genomic features and evolutionary characteristics.</title>
        <authorList>
            <person name="Yang T."/>
            <person name="Liu R."/>
            <person name="Luo Y."/>
            <person name="Hu S."/>
            <person name="Wang D."/>
            <person name="Wang C."/>
            <person name="Pandey M.K."/>
            <person name="Ge S."/>
            <person name="Xu Q."/>
            <person name="Li N."/>
            <person name="Li G."/>
            <person name="Huang Y."/>
            <person name="Saxena R.K."/>
            <person name="Ji Y."/>
            <person name="Li M."/>
            <person name="Yan X."/>
            <person name="He Y."/>
            <person name="Liu Y."/>
            <person name="Wang X."/>
            <person name="Xiang C."/>
            <person name="Varshney R.K."/>
            <person name="Ding H."/>
            <person name="Gao S."/>
            <person name="Zong X."/>
        </authorList>
    </citation>
    <scope>NUCLEOTIDE SEQUENCE [LARGE SCALE GENOMIC DNA]</scope>
    <source>
        <strain evidence="11 12">cv. Zhongwan 6</strain>
    </source>
</reference>
<dbReference type="AlphaFoldDB" id="A0A9D4X2V4"/>
<accession>A0A9D4X2V4</accession>
<dbReference type="PANTHER" id="PTHR13301">
    <property type="entry name" value="X-BOX TRANSCRIPTION FACTOR-RELATED"/>
    <property type="match status" value="1"/>
</dbReference>
<dbReference type="GO" id="GO:0012505">
    <property type="term" value="C:endomembrane system"/>
    <property type="evidence" value="ECO:0007669"/>
    <property type="project" value="UniProtKB-SubCell"/>
</dbReference>